<proteinExistence type="predicted"/>
<sequence length="18" mass="2235">MPLILCLWSFLIPFLQYH</sequence>
<evidence type="ECO:0000313" key="1">
    <source>
        <dbReference type="EMBL" id="MBX14927.1"/>
    </source>
</evidence>
<organism evidence="1">
    <name type="scientific">Rhizophora mucronata</name>
    <name type="common">Asiatic mangrove</name>
    <dbReference type="NCBI Taxonomy" id="61149"/>
    <lineage>
        <taxon>Eukaryota</taxon>
        <taxon>Viridiplantae</taxon>
        <taxon>Streptophyta</taxon>
        <taxon>Embryophyta</taxon>
        <taxon>Tracheophyta</taxon>
        <taxon>Spermatophyta</taxon>
        <taxon>Magnoliopsida</taxon>
        <taxon>eudicotyledons</taxon>
        <taxon>Gunneridae</taxon>
        <taxon>Pentapetalae</taxon>
        <taxon>rosids</taxon>
        <taxon>fabids</taxon>
        <taxon>Malpighiales</taxon>
        <taxon>Rhizophoraceae</taxon>
        <taxon>Rhizophora</taxon>
    </lineage>
</organism>
<protein>
    <submittedName>
        <fullName evidence="1">Uncharacterized protein</fullName>
    </submittedName>
</protein>
<dbReference type="AlphaFoldDB" id="A0A2P2LAC4"/>
<accession>A0A2P2LAC4</accession>
<name>A0A2P2LAC4_RHIMU</name>
<reference evidence="1" key="1">
    <citation type="submission" date="2018-02" db="EMBL/GenBank/DDBJ databases">
        <title>Rhizophora mucronata_Transcriptome.</title>
        <authorList>
            <person name="Meera S.P."/>
            <person name="Sreeshan A."/>
            <person name="Augustine A."/>
        </authorList>
    </citation>
    <scope>NUCLEOTIDE SEQUENCE</scope>
    <source>
        <tissue evidence="1">Leaf</tissue>
    </source>
</reference>
<dbReference type="EMBL" id="GGEC01034443">
    <property type="protein sequence ID" value="MBX14927.1"/>
    <property type="molecule type" value="Transcribed_RNA"/>
</dbReference>